<sequence>MENRSTVAKSKDINESATSSQIHTLPDEQTVEVMVKGKADGKVASPGKQIKIHFITKLRDTGCTVGSTIGAAPHQFCLGLSLYSRTQSLLGLNIGIEGKFRGLKLFSLYLKHSIMCG</sequence>
<keyword evidence="3" id="KW-1185">Reference proteome</keyword>
<dbReference type="AlphaFoldDB" id="A0AAV9K8Y0"/>
<name>A0AAV9K8Y0_9SOLN</name>
<evidence type="ECO:0000313" key="2">
    <source>
        <dbReference type="EMBL" id="KAK4709734.1"/>
    </source>
</evidence>
<accession>A0AAV9K8Y0</accession>
<evidence type="ECO:0008006" key="4">
    <source>
        <dbReference type="Google" id="ProtNLM"/>
    </source>
</evidence>
<organism evidence="2 3">
    <name type="scientific">Solanum pinnatisectum</name>
    <name type="common">tansyleaf nightshade</name>
    <dbReference type="NCBI Taxonomy" id="50273"/>
    <lineage>
        <taxon>Eukaryota</taxon>
        <taxon>Viridiplantae</taxon>
        <taxon>Streptophyta</taxon>
        <taxon>Embryophyta</taxon>
        <taxon>Tracheophyta</taxon>
        <taxon>Spermatophyta</taxon>
        <taxon>Magnoliopsida</taxon>
        <taxon>eudicotyledons</taxon>
        <taxon>Gunneridae</taxon>
        <taxon>Pentapetalae</taxon>
        <taxon>asterids</taxon>
        <taxon>lamiids</taxon>
        <taxon>Solanales</taxon>
        <taxon>Solanaceae</taxon>
        <taxon>Solanoideae</taxon>
        <taxon>Solaneae</taxon>
        <taxon>Solanum</taxon>
    </lineage>
</organism>
<evidence type="ECO:0000313" key="3">
    <source>
        <dbReference type="Proteomes" id="UP001311915"/>
    </source>
</evidence>
<dbReference type="SUPFAM" id="SSF54534">
    <property type="entry name" value="FKBP-like"/>
    <property type="match status" value="1"/>
</dbReference>
<evidence type="ECO:0000256" key="1">
    <source>
        <dbReference type="SAM" id="MobiDB-lite"/>
    </source>
</evidence>
<reference evidence="2 3" key="1">
    <citation type="submission" date="2023-10" db="EMBL/GenBank/DDBJ databases">
        <title>Genome-Wide Identification Analysis in wild type Solanum Pinnatisectum Reveals Some Genes Defensing Phytophthora Infestans.</title>
        <authorList>
            <person name="Sun C."/>
        </authorList>
    </citation>
    <scope>NUCLEOTIDE SEQUENCE [LARGE SCALE GENOMIC DNA]</scope>
    <source>
        <strain evidence="2">LQN</strain>
        <tissue evidence="2">Leaf</tissue>
    </source>
</reference>
<feature type="region of interest" description="Disordered" evidence="1">
    <location>
        <begin position="1"/>
        <end position="25"/>
    </location>
</feature>
<dbReference type="EMBL" id="JAWPEI010000011">
    <property type="protein sequence ID" value="KAK4709734.1"/>
    <property type="molecule type" value="Genomic_DNA"/>
</dbReference>
<gene>
    <name evidence="2" type="ORF">R3W88_004247</name>
</gene>
<proteinExistence type="predicted"/>
<dbReference type="Proteomes" id="UP001311915">
    <property type="component" value="Unassembled WGS sequence"/>
</dbReference>
<feature type="compositionally biased region" description="Basic and acidic residues" evidence="1">
    <location>
        <begin position="1"/>
        <end position="14"/>
    </location>
</feature>
<comment type="caution">
    <text evidence="2">The sequence shown here is derived from an EMBL/GenBank/DDBJ whole genome shotgun (WGS) entry which is preliminary data.</text>
</comment>
<protein>
    <recommendedName>
        <fullName evidence="4">Peptidylprolyl isomerase</fullName>
    </recommendedName>
</protein>